<gene>
    <name evidence="1" type="ORF">MPNT_80088</name>
</gene>
<evidence type="ECO:0000313" key="2">
    <source>
        <dbReference type="Proteomes" id="UP000663859"/>
    </source>
</evidence>
<dbReference type="Proteomes" id="UP000663859">
    <property type="component" value="Unassembled WGS sequence"/>
</dbReference>
<name>A0A8J2BWN1_9BACT</name>
<sequence length="24" mass="2728">MATESRSILVVHLDERADDRVCDP</sequence>
<dbReference type="EMBL" id="CAJNOB010000070">
    <property type="protein sequence ID" value="CAF0705056.1"/>
    <property type="molecule type" value="Genomic_DNA"/>
</dbReference>
<protein>
    <submittedName>
        <fullName evidence="1">Uncharacterized protein</fullName>
    </submittedName>
</protein>
<keyword evidence="2" id="KW-1185">Reference proteome</keyword>
<dbReference type="AlphaFoldDB" id="A0A8J2BWN1"/>
<accession>A0A8J2BWN1</accession>
<reference evidence="1" key="1">
    <citation type="submission" date="2021-02" db="EMBL/GenBank/DDBJ databases">
        <authorList>
            <person name="Cremers G."/>
            <person name="Picone N."/>
        </authorList>
    </citation>
    <scope>NUCLEOTIDE SEQUENCE</scope>
    <source>
        <strain evidence="1">PQ17</strain>
    </source>
</reference>
<evidence type="ECO:0000313" key="1">
    <source>
        <dbReference type="EMBL" id="CAF0705056.1"/>
    </source>
</evidence>
<comment type="caution">
    <text evidence="1">The sequence shown here is derived from an EMBL/GenBank/DDBJ whole genome shotgun (WGS) entry which is preliminary data.</text>
</comment>
<proteinExistence type="predicted"/>
<organism evidence="1 2">
    <name type="scientific">Candidatus Methylacidithermus pantelleriae</name>
    <dbReference type="NCBI Taxonomy" id="2744239"/>
    <lineage>
        <taxon>Bacteria</taxon>
        <taxon>Pseudomonadati</taxon>
        <taxon>Verrucomicrobiota</taxon>
        <taxon>Methylacidiphilae</taxon>
        <taxon>Methylacidiphilales</taxon>
        <taxon>Methylacidiphilaceae</taxon>
        <taxon>Candidatus Methylacidithermus</taxon>
    </lineage>
</organism>